<dbReference type="SMART" id="SM00406">
    <property type="entry name" value="IGv"/>
    <property type="match status" value="1"/>
</dbReference>
<dbReference type="PANTHER" id="PTHR23266">
    <property type="entry name" value="IMMUNOGLOBULIN HEAVY CHAIN"/>
    <property type="match status" value="1"/>
</dbReference>
<dbReference type="AlphaFoldDB" id="A0A670K772"/>
<feature type="chain" id="PRO_5025595230" description="Ig-like domain-containing protein" evidence="4">
    <location>
        <begin position="25"/>
        <end position="141"/>
    </location>
</feature>
<keyword evidence="7" id="KW-1185">Reference proteome</keyword>
<keyword evidence="1" id="KW-0391">Immunity</keyword>
<dbReference type="GeneTree" id="ENSGT01150000287008"/>
<dbReference type="InterPro" id="IPR013106">
    <property type="entry name" value="Ig_V-set"/>
</dbReference>
<evidence type="ECO:0000256" key="4">
    <source>
        <dbReference type="SAM" id="SignalP"/>
    </source>
</evidence>
<reference evidence="6" key="3">
    <citation type="submission" date="2025-09" db="UniProtKB">
        <authorList>
            <consortium name="Ensembl"/>
        </authorList>
    </citation>
    <scope>IDENTIFICATION</scope>
</reference>
<dbReference type="SMART" id="SM00409">
    <property type="entry name" value="IG"/>
    <property type="match status" value="1"/>
</dbReference>
<dbReference type="PROSITE" id="PS50835">
    <property type="entry name" value="IG_LIKE"/>
    <property type="match status" value="1"/>
</dbReference>
<evidence type="ECO:0000256" key="1">
    <source>
        <dbReference type="ARBA" id="ARBA00022859"/>
    </source>
</evidence>
<dbReference type="InterPro" id="IPR003598">
    <property type="entry name" value="Ig_sub2"/>
</dbReference>
<evidence type="ECO:0000256" key="3">
    <source>
        <dbReference type="ARBA" id="ARBA00043265"/>
    </source>
</evidence>
<feature type="signal peptide" evidence="4">
    <location>
        <begin position="1"/>
        <end position="24"/>
    </location>
</feature>
<dbReference type="InterPro" id="IPR013783">
    <property type="entry name" value="Ig-like_fold"/>
</dbReference>
<dbReference type="InterPro" id="IPR003599">
    <property type="entry name" value="Ig_sub"/>
</dbReference>
<dbReference type="GO" id="GO:0019814">
    <property type="term" value="C:immunoglobulin complex"/>
    <property type="evidence" value="ECO:0007669"/>
    <property type="project" value="UniProtKB-KW"/>
</dbReference>
<dbReference type="FunFam" id="2.60.40.10:FF:002396">
    <property type="entry name" value="Uncharacterized protein"/>
    <property type="match status" value="1"/>
</dbReference>
<name>A0A670K772_PODMU</name>
<reference evidence="6" key="2">
    <citation type="submission" date="2025-08" db="UniProtKB">
        <authorList>
            <consortium name="Ensembl"/>
        </authorList>
    </citation>
    <scope>IDENTIFICATION</scope>
</reference>
<dbReference type="GO" id="GO:0002250">
    <property type="term" value="P:adaptive immune response"/>
    <property type="evidence" value="ECO:0007669"/>
    <property type="project" value="UniProtKB-KW"/>
</dbReference>
<evidence type="ECO:0000256" key="2">
    <source>
        <dbReference type="ARBA" id="ARBA00023130"/>
    </source>
</evidence>
<dbReference type="GO" id="GO:0005576">
    <property type="term" value="C:extracellular region"/>
    <property type="evidence" value="ECO:0007669"/>
    <property type="project" value="UniProtKB-ARBA"/>
</dbReference>
<dbReference type="InterPro" id="IPR007110">
    <property type="entry name" value="Ig-like_dom"/>
</dbReference>
<keyword evidence="2" id="KW-1064">Adaptive immunity</keyword>
<dbReference type="Proteomes" id="UP000472272">
    <property type="component" value="Chromosome 13"/>
</dbReference>
<evidence type="ECO:0000259" key="5">
    <source>
        <dbReference type="PROSITE" id="PS50835"/>
    </source>
</evidence>
<protein>
    <recommendedName>
        <fullName evidence="5">Ig-like domain-containing protein</fullName>
    </recommendedName>
</protein>
<evidence type="ECO:0000313" key="7">
    <source>
        <dbReference type="Proteomes" id="UP000472272"/>
    </source>
</evidence>
<evidence type="ECO:0000313" key="6">
    <source>
        <dbReference type="Ensembl" id="ENSPMRP00000031494.1"/>
    </source>
</evidence>
<dbReference type="InterPro" id="IPR036179">
    <property type="entry name" value="Ig-like_dom_sf"/>
</dbReference>
<keyword evidence="4" id="KW-0732">Signal</keyword>
<dbReference type="SMART" id="SM00408">
    <property type="entry name" value="IGc2"/>
    <property type="match status" value="1"/>
</dbReference>
<dbReference type="Pfam" id="PF07686">
    <property type="entry name" value="V-set"/>
    <property type="match status" value="1"/>
</dbReference>
<dbReference type="Gene3D" id="2.60.40.10">
    <property type="entry name" value="Immunoglobulins"/>
    <property type="match status" value="1"/>
</dbReference>
<organism evidence="6 7">
    <name type="scientific">Podarcis muralis</name>
    <name type="common">Wall lizard</name>
    <name type="synonym">Lacerta muralis</name>
    <dbReference type="NCBI Taxonomy" id="64176"/>
    <lineage>
        <taxon>Eukaryota</taxon>
        <taxon>Metazoa</taxon>
        <taxon>Chordata</taxon>
        <taxon>Craniata</taxon>
        <taxon>Vertebrata</taxon>
        <taxon>Euteleostomi</taxon>
        <taxon>Lepidosauria</taxon>
        <taxon>Squamata</taxon>
        <taxon>Bifurcata</taxon>
        <taxon>Unidentata</taxon>
        <taxon>Episquamata</taxon>
        <taxon>Laterata</taxon>
        <taxon>Lacertibaenia</taxon>
        <taxon>Lacertidae</taxon>
        <taxon>Podarcis</taxon>
    </lineage>
</organism>
<dbReference type="OMA" id="TEDAAMY"/>
<proteinExistence type="predicted"/>
<accession>A0A670K772</accession>
<feature type="domain" description="Ig-like" evidence="5">
    <location>
        <begin position="19"/>
        <end position="119"/>
    </location>
</feature>
<keyword evidence="3" id="KW-1280">Immunoglobulin</keyword>
<sequence>MMPLIMELQPLMIFLMFFPTYISSQITLTESGGGMKRPGDTLRLTCAVSGFSVTSYRVHWIRQPLGKGLEWAGVIWSGGSTYYSSALQNRITISRDTSKNQVFLQLNGLKPEDSAMYYCSRDTVSKMFLEAVQKLCFLKAR</sequence>
<reference evidence="6 7" key="1">
    <citation type="journal article" date="2019" name="Proc. Natl. Acad. Sci. U.S.A.">
        <title>Regulatory changes in pterin and carotenoid genes underlie balanced color polymorphisms in the wall lizard.</title>
        <authorList>
            <person name="Andrade P."/>
            <person name="Pinho C."/>
            <person name="Perez I de Lanuza G."/>
            <person name="Afonso S."/>
            <person name="Brejcha J."/>
            <person name="Rubin C.J."/>
            <person name="Wallerman O."/>
            <person name="Pereira P."/>
            <person name="Sabatino S.J."/>
            <person name="Bellati A."/>
            <person name="Pellitteri-Rosa D."/>
            <person name="Bosakova Z."/>
            <person name="Bunikis I."/>
            <person name="Carretero M.A."/>
            <person name="Feiner N."/>
            <person name="Marsik P."/>
            <person name="Pauperio F."/>
            <person name="Salvi D."/>
            <person name="Soler L."/>
            <person name="While G.M."/>
            <person name="Uller T."/>
            <person name="Font E."/>
            <person name="Andersson L."/>
            <person name="Carneiro M."/>
        </authorList>
    </citation>
    <scope>NUCLEOTIDE SEQUENCE</scope>
</reference>
<dbReference type="Ensembl" id="ENSPMRT00000033409.1">
    <property type="protein sequence ID" value="ENSPMRP00000031494.1"/>
    <property type="gene ID" value="ENSPMRG00000020407.1"/>
</dbReference>
<dbReference type="SUPFAM" id="SSF48726">
    <property type="entry name" value="Immunoglobulin"/>
    <property type="match status" value="1"/>
</dbReference>
<dbReference type="InterPro" id="IPR050199">
    <property type="entry name" value="IgHV"/>
</dbReference>